<evidence type="ECO:0000313" key="1">
    <source>
        <dbReference type="EnsemblPlants" id="PGSC0003DMT400090069"/>
    </source>
</evidence>
<reference evidence="2" key="1">
    <citation type="journal article" date="2011" name="Nature">
        <title>Genome sequence and analysis of the tuber crop potato.</title>
        <authorList>
            <consortium name="The Potato Genome Sequencing Consortium"/>
        </authorList>
    </citation>
    <scope>NUCLEOTIDE SEQUENCE [LARGE SCALE GENOMIC DNA]</scope>
    <source>
        <strain evidence="2">cv. DM1-3 516 R44</strain>
    </source>
</reference>
<dbReference type="PaxDb" id="4113-PGSC0003DMT400090069"/>
<dbReference type="InParanoid" id="M1DJK1"/>
<dbReference type="Proteomes" id="UP000011115">
    <property type="component" value="Unassembled WGS sequence"/>
</dbReference>
<protein>
    <submittedName>
        <fullName evidence="1">Uncharacterized protein</fullName>
    </submittedName>
</protein>
<evidence type="ECO:0000313" key="2">
    <source>
        <dbReference type="Proteomes" id="UP000011115"/>
    </source>
</evidence>
<organism evidence="1 2">
    <name type="scientific">Solanum tuberosum</name>
    <name type="common">Potato</name>
    <dbReference type="NCBI Taxonomy" id="4113"/>
    <lineage>
        <taxon>Eukaryota</taxon>
        <taxon>Viridiplantae</taxon>
        <taxon>Streptophyta</taxon>
        <taxon>Embryophyta</taxon>
        <taxon>Tracheophyta</taxon>
        <taxon>Spermatophyta</taxon>
        <taxon>Magnoliopsida</taxon>
        <taxon>eudicotyledons</taxon>
        <taxon>Gunneridae</taxon>
        <taxon>Pentapetalae</taxon>
        <taxon>asterids</taxon>
        <taxon>lamiids</taxon>
        <taxon>Solanales</taxon>
        <taxon>Solanaceae</taxon>
        <taxon>Solanoideae</taxon>
        <taxon>Solaneae</taxon>
        <taxon>Solanum</taxon>
    </lineage>
</organism>
<dbReference type="AlphaFoldDB" id="M1DJK1"/>
<accession>M1DJK1</accession>
<dbReference type="Gramene" id="PGSC0003DMT400090069">
    <property type="protein sequence ID" value="PGSC0003DMT400090069"/>
    <property type="gene ID" value="PGSC0003DMG400039640"/>
</dbReference>
<dbReference type="HOGENOM" id="CLU_2626790_0_0_1"/>
<name>M1DJK1_SOLTU</name>
<keyword evidence="2" id="KW-1185">Reference proteome</keyword>
<proteinExistence type="predicted"/>
<reference evidence="1" key="2">
    <citation type="submission" date="2015-06" db="UniProtKB">
        <authorList>
            <consortium name="EnsemblPlants"/>
        </authorList>
    </citation>
    <scope>IDENTIFICATION</scope>
    <source>
        <strain evidence="1">DM1-3 516 R44</strain>
    </source>
</reference>
<sequence length="78" mass="8738">MALVIDDTAANSSAVSATTHVVQFNPVAQLPLKIQDYELFLKHQDLENPSSMITIVVVQKFSTPPQFNRNNPRFNNQP</sequence>
<dbReference type="EnsemblPlants" id="PGSC0003DMT400090069">
    <property type="protein sequence ID" value="PGSC0003DMT400090069"/>
    <property type="gene ID" value="PGSC0003DMG400039640"/>
</dbReference>